<name>A0A4V2PHH8_PSEEN</name>
<evidence type="ECO:0000313" key="2">
    <source>
        <dbReference type="Proteomes" id="UP000295560"/>
    </source>
</evidence>
<dbReference type="GO" id="GO:0006355">
    <property type="term" value="P:regulation of DNA-templated transcription"/>
    <property type="evidence" value="ECO:0007669"/>
    <property type="project" value="InterPro"/>
</dbReference>
<evidence type="ECO:0000313" key="1">
    <source>
        <dbReference type="EMBL" id="TCK20756.1"/>
    </source>
</evidence>
<dbReference type="Gene3D" id="1.20.5.780">
    <property type="entry name" value="Single helix bin"/>
    <property type="match status" value="1"/>
</dbReference>
<dbReference type="RefSeq" id="WP_132429607.1">
    <property type="nucleotide sequence ID" value="NZ_SMFZ01000002.1"/>
</dbReference>
<keyword evidence="2" id="KW-1185">Reference proteome</keyword>
<gene>
    <name evidence="1" type="ORF">EV378_4719</name>
</gene>
<dbReference type="SUPFAM" id="SSF47598">
    <property type="entry name" value="Ribbon-helix-helix"/>
    <property type="match status" value="1"/>
</dbReference>
<comment type="caution">
    <text evidence="1">The sequence shown here is derived from an EMBL/GenBank/DDBJ whole genome shotgun (WGS) entry which is preliminary data.</text>
</comment>
<dbReference type="InterPro" id="IPR010985">
    <property type="entry name" value="Ribbon_hlx_hlx"/>
</dbReference>
<dbReference type="Proteomes" id="UP000295560">
    <property type="component" value="Unassembled WGS sequence"/>
</dbReference>
<dbReference type="EMBL" id="SMFZ01000002">
    <property type="protein sequence ID" value="TCK20756.1"/>
    <property type="molecule type" value="Genomic_DNA"/>
</dbReference>
<reference evidence="1 2" key="1">
    <citation type="submission" date="2019-03" db="EMBL/GenBank/DDBJ databases">
        <title>Sequencing the genomes of 1000 actinobacteria strains.</title>
        <authorList>
            <person name="Klenk H.-P."/>
        </authorList>
    </citation>
    <scope>NUCLEOTIDE SEQUENCE [LARGE SCALE GENOMIC DNA]</scope>
    <source>
        <strain evidence="1 2">DSM 44969</strain>
    </source>
</reference>
<accession>A0A4V2PHH8</accession>
<dbReference type="AlphaFoldDB" id="A0A4V2PHH8"/>
<protein>
    <submittedName>
        <fullName evidence="1">Uncharacterized protein</fullName>
    </submittedName>
</protein>
<sequence>MPKDTSPVCFRLTPEDRQLVEMVAAYMDQSVSTFLRTVVVGTASRIVAEHGGEKIVQELHERNERMGEEQRRAFEETARRIAASARD</sequence>
<organism evidence="1 2">
    <name type="scientific">Pseudonocardia endophytica</name>
    <dbReference type="NCBI Taxonomy" id="401976"/>
    <lineage>
        <taxon>Bacteria</taxon>
        <taxon>Bacillati</taxon>
        <taxon>Actinomycetota</taxon>
        <taxon>Actinomycetes</taxon>
        <taxon>Pseudonocardiales</taxon>
        <taxon>Pseudonocardiaceae</taxon>
        <taxon>Pseudonocardia</taxon>
    </lineage>
</organism>
<proteinExistence type="predicted"/>
<dbReference type="OrthoDB" id="8548224at2"/>